<keyword evidence="7" id="KW-1185">Reference proteome</keyword>
<organism evidence="6 7">
    <name type="scientific">Nezara viridula</name>
    <name type="common">Southern green stink bug</name>
    <name type="synonym">Cimex viridulus</name>
    <dbReference type="NCBI Taxonomy" id="85310"/>
    <lineage>
        <taxon>Eukaryota</taxon>
        <taxon>Metazoa</taxon>
        <taxon>Ecdysozoa</taxon>
        <taxon>Arthropoda</taxon>
        <taxon>Hexapoda</taxon>
        <taxon>Insecta</taxon>
        <taxon>Pterygota</taxon>
        <taxon>Neoptera</taxon>
        <taxon>Paraneoptera</taxon>
        <taxon>Hemiptera</taxon>
        <taxon>Heteroptera</taxon>
        <taxon>Panheteroptera</taxon>
        <taxon>Pentatomomorpha</taxon>
        <taxon>Pentatomoidea</taxon>
        <taxon>Pentatomidae</taxon>
        <taxon>Pentatominae</taxon>
        <taxon>Nezara</taxon>
    </lineage>
</organism>
<dbReference type="PROSITE" id="PS51406">
    <property type="entry name" value="FIBRINOGEN_C_2"/>
    <property type="match status" value="1"/>
</dbReference>
<evidence type="ECO:0000256" key="3">
    <source>
        <dbReference type="SAM" id="MobiDB-lite"/>
    </source>
</evidence>
<dbReference type="AlphaFoldDB" id="A0A9P0EEY9"/>
<reference evidence="6" key="1">
    <citation type="submission" date="2022-01" db="EMBL/GenBank/DDBJ databases">
        <authorList>
            <person name="King R."/>
        </authorList>
    </citation>
    <scope>NUCLEOTIDE SEQUENCE</scope>
</reference>
<evidence type="ECO:0000259" key="5">
    <source>
        <dbReference type="PROSITE" id="PS51406"/>
    </source>
</evidence>
<dbReference type="SMART" id="SM00186">
    <property type="entry name" value="FBG"/>
    <property type="match status" value="1"/>
</dbReference>
<dbReference type="CDD" id="cd00087">
    <property type="entry name" value="FReD"/>
    <property type="match status" value="1"/>
</dbReference>
<feature type="signal peptide" evidence="4">
    <location>
        <begin position="1"/>
        <end position="18"/>
    </location>
</feature>
<evidence type="ECO:0000256" key="2">
    <source>
        <dbReference type="SAM" id="Coils"/>
    </source>
</evidence>
<dbReference type="InterPro" id="IPR036056">
    <property type="entry name" value="Fibrinogen-like_C"/>
</dbReference>
<feature type="domain" description="Fibrinogen C-terminal" evidence="5">
    <location>
        <begin position="291"/>
        <end position="489"/>
    </location>
</feature>
<protein>
    <recommendedName>
        <fullName evidence="5">Fibrinogen C-terminal domain-containing protein</fullName>
    </recommendedName>
</protein>
<dbReference type="PANTHER" id="PTHR19143:SF444">
    <property type="entry name" value="PROTEIN SCABROUS"/>
    <property type="match status" value="1"/>
</dbReference>
<evidence type="ECO:0000256" key="4">
    <source>
        <dbReference type="SAM" id="SignalP"/>
    </source>
</evidence>
<keyword evidence="1" id="KW-1015">Disulfide bond</keyword>
<keyword evidence="4" id="KW-0732">Signal</keyword>
<keyword evidence="2" id="KW-0175">Coiled coil</keyword>
<dbReference type="EMBL" id="OV725079">
    <property type="protein sequence ID" value="CAH1395245.1"/>
    <property type="molecule type" value="Genomic_DNA"/>
</dbReference>
<gene>
    <name evidence="6" type="ORF">NEZAVI_LOCUS5555</name>
</gene>
<dbReference type="InterPro" id="IPR050373">
    <property type="entry name" value="Fibrinogen_C-term_domain"/>
</dbReference>
<feature type="chain" id="PRO_5040112377" description="Fibrinogen C-terminal domain-containing protein" evidence="4">
    <location>
        <begin position="19"/>
        <end position="489"/>
    </location>
</feature>
<name>A0A9P0EEY9_NEZVI</name>
<sequence>MQYGVLLVVVLYVGGIWADDVASLRADIEQLKVTREQNKQLAQELAQLRNELAELRERTRQEKNAEMRTSWLESSVSEARGQVSELGAALEAVTSQLSTLRSEVKSNAAAIESLQKMASSRKKTYEHRELPPVKREVESRHRHGRGQLRAEVAALAEQEAKTEDEVVSLNSRLDMLETNSSLEKIHGSVLELLESLEALETRVDNSLPAMRKEISRSELDLARVAQDVALLKEEQKSQKMTVQALSSSMSSMQEKVSSVKMMKFKHQKVKPGDNPTEVVSKLNEIISEYEDNLQALSHDCRGSDGLSLQMISLGGRPRLVACESGWTVVQRRKDGSVQFNRLWEEYAIGFGTPKSEFWIGNEALHLLTVANRSRLRVEMVDIYGKHWLAEYSQFHVGSREEGFPLTVSGFSGNASDALAYQNGMQFSAKDSDRDVSNTHCAENYEGGWWFSHCQHANLNGRYNLGLTWFHAAKNEWIAVAESVMKVKTE</sequence>
<dbReference type="Gene3D" id="3.90.215.10">
    <property type="entry name" value="Gamma Fibrinogen, chain A, domain 1"/>
    <property type="match status" value="1"/>
</dbReference>
<dbReference type="SUPFAM" id="SSF56496">
    <property type="entry name" value="Fibrinogen C-terminal domain-like"/>
    <property type="match status" value="1"/>
</dbReference>
<dbReference type="Pfam" id="PF00147">
    <property type="entry name" value="Fibrinogen_C"/>
    <property type="match status" value="1"/>
</dbReference>
<feature type="coiled-coil region" evidence="2">
    <location>
        <begin position="21"/>
        <end position="65"/>
    </location>
</feature>
<dbReference type="InterPro" id="IPR014716">
    <property type="entry name" value="Fibrinogen_a/b/g_C_1"/>
</dbReference>
<dbReference type="GO" id="GO:0005615">
    <property type="term" value="C:extracellular space"/>
    <property type="evidence" value="ECO:0007669"/>
    <property type="project" value="TreeGrafter"/>
</dbReference>
<evidence type="ECO:0000313" key="6">
    <source>
        <dbReference type="EMBL" id="CAH1395245.1"/>
    </source>
</evidence>
<dbReference type="PANTHER" id="PTHR19143">
    <property type="entry name" value="FIBRINOGEN/TENASCIN/ANGIOPOEITIN"/>
    <property type="match status" value="1"/>
</dbReference>
<dbReference type="InterPro" id="IPR002181">
    <property type="entry name" value="Fibrinogen_a/b/g_C_dom"/>
</dbReference>
<accession>A0A9P0EEY9</accession>
<feature type="coiled-coil region" evidence="2">
    <location>
        <begin position="145"/>
        <end position="179"/>
    </location>
</feature>
<evidence type="ECO:0000256" key="1">
    <source>
        <dbReference type="ARBA" id="ARBA00023157"/>
    </source>
</evidence>
<dbReference type="PROSITE" id="PS00514">
    <property type="entry name" value="FIBRINOGEN_C_1"/>
    <property type="match status" value="1"/>
</dbReference>
<dbReference type="Proteomes" id="UP001152798">
    <property type="component" value="Chromosome 3"/>
</dbReference>
<dbReference type="InterPro" id="IPR020837">
    <property type="entry name" value="Fibrinogen_CS"/>
</dbReference>
<evidence type="ECO:0000313" key="7">
    <source>
        <dbReference type="Proteomes" id="UP001152798"/>
    </source>
</evidence>
<proteinExistence type="predicted"/>
<dbReference type="OrthoDB" id="9990035at2759"/>
<feature type="region of interest" description="Disordered" evidence="3">
    <location>
        <begin position="119"/>
        <end position="145"/>
    </location>
</feature>
<feature type="compositionally biased region" description="Basic and acidic residues" evidence="3">
    <location>
        <begin position="126"/>
        <end position="139"/>
    </location>
</feature>